<reference evidence="1" key="1">
    <citation type="submission" date="2023-12" db="EMBL/GenBank/DDBJ databases">
        <title>Genome assembly of Anisodus tanguticus.</title>
        <authorList>
            <person name="Wang Y.-J."/>
        </authorList>
    </citation>
    <scope>NUCLEOTIDE SEQUENCE</scope>
    <source>
        <strain evidence="1">KB-2021</strain>
        <tissue evidence="1">Leaf</tissue>
    </source>
</reference>
<dbReference type="AlphaFoldDB" id="A0AAE1S6P4"/>
<dbReference type="EMBL" id="JAVYJV010000008">
    <property type="protein sequence ID" value="KAK4364336.1"/>
    <property type="molecule type" value="Genomic_DNA"/>
</dbReference>
<comment type="caution">
    <text evidence="1">The sequence shown here is derived from an EMBL/GenBank/DDBJ whole genome shotgun (WGS) entry which is preliminary data.</text>
</comment>
<organism evidence="1 2">
    <name type="scientific">Anisodus tanguticus</name>
    <dbReference type="NCBI Taxonomy" id="243964"/>
    <lineage>
        <taxon>Eukaryota</taxon>
        <taxon>Viridiplantae</taxon>
        <taxon>Streptophyta</taxon>
        <taxon>Embryophyta</taxon>
        <taxon>Tracheophyta</taxon>
        <taxon>Spermatophyta</taxon>
        <taxon>Magnoliopsida</taxon>
        <taxon>eudicotyledons</taxon>
        <taxon>Gunneridae</taxon>
        <taxon>Pentapetalae</taxon>
        <taxon>asterids</taxon>
        <taxon>lamiids</taxon>
        <taxon>Solanales</taxon>
        <taxon>Solanaceae</taxon>
        <taxon>Solanoideae</taxon>
        <taxon>Hyoscyameae</taxon>
        <taxon>Anisodus</taxon>
    </lineage>
</organism>
<gene>
    <name evidence="1" type="ORF">RND71_015694</name>
</gene>
<keyword evidence="2" id="KW-1185">Reference proteome</keyword>
<protein>
    <submittedName>
        <fullName evidence="1">Uncharacterized protein</fullName>
    </submittedName>
</protein>
<sequence length="157" mass="17680">MVLETDGNIIAGNVFSQNMDDGAPLSEQVAISLLLCLSSESLLHLRHNKLQGSSFAAFKKSVNLTMLHTYDYAPMLFCAYKFQLHTEAYVRREGGHTLNTTIRSLNQLYVSNNNFLKAGHERMNSITEFPLLTLNTKNWEFFLKSGISHPLGRERGA</sequence>
<evidence type="ECO:0000313" key="2">
    <source>
        <dbReference type="Proteomes" id="UP001291623"/>
    </source>
</evidence>
<proteinExistence type="predicted"/>
<accession>A0AAE1S6P4</accession>
<dbReference type="Proteomes" id="UP001291623">
    <property type="component" value="Unassembled WGS sequence"/>
</dbReference>
<evidence type="ECO:0000313" key="1">
    <source>
        <dbReference type="EMBL" id="KAK4364336.1"/>
    </source>
</evidence>
<name>A0AAE1S6P4_9SOLA</name>